<dbReference type="InterPro" id="IPR020612">
    <property type="entry name" value="Methylthiotransferase_CS"/>
</dbReference>
<comment type="caution">
    <text evidence="12">The sequence shown here is derived from an EMBL/GenBank/DDBJ whole genome shotgun (WGS) entry which is preliminary data.</text>
</comment>
<dbReference type="PROSITE" id="PS50926">
    <property type="entry name" value="TRAM"/>
    <property type="match status" value="1"/>
</dbReference>
<feature type="binding site" evidence="8">
    <location>
        <position position="137"/>
    </location>
    <ligand>
        <name>[4Fe-4S] cluster</name>
        <dbReference type="ChEBI" id="CHEBI:49883"/>
        <label>2</label>
        <note>4Fe-4S-S-AdoMet</note>
    </ligand>
</feature>
<protein>
    <recommendedName>
        <fullName evidence="8">Ribosomal protein uS12 methylthiotransferase RimO</fullName>
        <shortName evidence="8">uS12 MTTase</shortName>
        <shortName evidence="8">uS12 methylthiotransferase</shortName>
        <ecNumber evidence="8">2.8.4.4</ecNumber>
    </recommendedName>
    <alternativeName>
        <fullName evidence="8">Ribosomal protein uS12 (aspartate-C(3))-methylthiotransferase</fullName>
    </alternativeName>
    <alternativeName>
        <fullName evidence="8">Ribosome maturation factor RimO</fullName>
    </alternativeName>
</protein>
<dbReference type="InterPro" id="IPR005840">
    <property type="entry name" value="Ribosomal_uS12_MeSTrfase_RimO"/>
</dbReference>
<dbReference type="GO" id="GO:0035599">
    <property type="term" value="F:aspartic acid methylthiotransferase activity"/>
    <property type="evidence" value="ECO:0007669"/>
    <property type="project" value="TreeGrafter"/>
</dbReference>
<feature type="binding site" evidence="8">
    <location>
        <position position="79"/>
    </location>
    <ligand>
        <name>[4Fe-4S] cluster</name>
        <dbReference type="ChEBI" id="CHEBI:49883"/>
        <label>1</label>
    </ligand>
</feature>
<dbReference type="InterPro" id="IPR002792">
    <property type="entry name" value="TRAM_dom"/>
</dbReference>
<dbReference type="HAMAP" id="MF_01865">
    <property type="entry name" value="MTTase_RimO"/>
    <property type="match status" value="1"/>
</dbReference>
<evidence type="ECO:0000259" key="11">
    <source>
        <dbReference type="PROSITE" id="PS51918"/>
    </source>
</evidence>
<dbReference type="InterPro" id="IPR007197">
    <property type="entry name" value="rSAM"/>
</dbReference>
<dbReference type="NCBIfam" id="TIGR01125">
    <property type="entry name" value="30S ribosomal protein S12 methylthiotransferase RimO"/>
    <property type="match status" value="1"/>
</dbReference>
<reference evidence="12" key="1">
    <citation type="submission" date="2022-11" db="EMBL/GenBank/DDBJ databases">
        <title>Candidatus Alkanophaga archaea from heated hydrothermal vent sediment oxidize petroleum alkanes.</title>
        <authorList>
            <person name="Zehnle H."/>
            <person name="Laso-Perez R."/>
            <person name="Lipp J."/>
            <person name="Teske A."/>
            <person name="Wegener G."/>
        </authorList>
    </citation>
    <scope>NUCLEOTIDE SEQUENCE</scope>
    <source>
        <strain evidence="12">MCA70</strain>
    </source>
</reference>
<proteinExistence type="inferred from homology"/>
<dbReference type="Pfam" id="PF18693">
    <property type="entry name" value="TRAM_2"/>
    <property type="match status" value="1"/>
</dbReference>
<keyword evidence="2 8" id="KW-0963">Cytoplasm</keyword>
<dbReference type="SUPFAM" id="SSF102114">
    <property type="entry name" value="Radical SAM enzymes"/>
    <property type="match status" value="1"/>
</dbReference>
<dbReference type="GO" id="GO:0103039">
    <property type="term" value="F:protein methylthiotransferase activity"/>
    <property type="evidence" value="ECO:0007669"/>
    <property type="project" value="UniProtKB-EC"/>
</dbReference>
<dbReference type="FunFam" id="3.80.30.20:FF:000001">
    <property type="entry name" value="tRNA-2-methylthio-N(6)-dimethylallyladenosine synthase 2"/>
    <property type="match status" value="1"/>
</dbReference>
<evidence type="ECO:0000256" key="1">
    <source>
        <dbReference type="ARBA" id="ARBA00022485"/>
    </source>
</evidence>
<comment type="catalytic activity">
    <reaction evidence="8">
        <text>L-aspartate(89)-[ribosomal protein uS12]-hydrogen + (sulfur carrier)-SH + AH2 + 2 S-adenosyl-L-methionine = 3-methylsulfanyl-L-aspartate(89)-[ribosomal protein uS12]-hydrogen + (sulfur carrier)-H + 5'-deoxyadenosine + L-methionine + A + S-adenosyl-L-homocysteine + 2 H(+)</text>
        <dbReference type="Rhea" id="RHEA:37087"/>
        <dbReference type="Rhea" id="RHEA-COMP:10460"/>
        <dbReference type="Rhea" id="RHEA-COMP:10461"/>
        <dbReference type="Rhea" id="RHEA-COMP:14737"/>
        <dbReference type="Rhea" id="RHEA-COMP:14739"/>
        <dbReference type="ChEBI" id="CHEBI:13193"/>
        <dbReference type="ChEBI" id="CHEBI:15378"/>
        <dbReference type="ChEBI" id="CHEBI:17319"/>
        <dbReference type="ChEBI" id="CHEBI:17499"/>
        <dbReference type="ChEBI" id="CHEBI:29917"/>
        <dbReference type="ChEBI" id="CHEBI:29961"/>
        <dbReference type="ChEBI" id="CHEBI:57844"/>
        <dbReference type="ChEBI" id="CHEBI:57856"/>
        <dbReference type="ChEBI" id="CHEBI:59789"/>
        <dbReference type="ChEBI" id="CHEBI:64428"/>
        <dbReference type="ChEBI" id="CHEBI:73599"/>
        <dbReference type="EC" id="2.8.4.4"/>
    </reaction>
</comment>
<dbReference type="NCBIfam" id="TIGR00089">
    <property type="entry name" value="MiaB/RimO family radical SAM methylthiotransferase"/>
    <property type="match status" value="1"/>
</dbReference>
<evidence type="ECO:0000259" key="9">
    <source>
        <dbReference type="PROSITE" id="PS50926"/>
    </source>
</evidence>
<dbReference type="PROSITE" id="PS51449">
    <property type="entry name" value="MTTASE_N"/>
    <property type="match status" value="1"/>
</dbReference>
<accession>A0AAE3TF19</accession>
<dbReference type="InterPro" id="IPR006638">
    <property type="entry name" value="Elp3/MiaA/NifB-like_rSAM"/>
</dbReference>
<feature type="binding site" evidence="8">
    <location>
        <position position="133"/>
    </location>
    <ligand>
        <name>[4Fe-4S] cluster</name>
        <dbReference type="ChEBI" id="CHEBI:49883"/>
        <label>2</label>
        <note>4Fe-4S-S-AdoMet</note>
    </ligand>
</feature>
<dbReference type="InterPro" id="IPR058240">
    <property type="entry name" value="rSAM_sf"/>
</dbReference>
<sequence length="420" mass="48633">MIKVYPVSLGCPKNKADFEKLLYVLFQKKYQIVLLPEEADILWVNTCAFIRPAVEEAIEHILELGEQKRDGQKLIVSGCLTSRYGKKTLKELLPEVDEFLGIEPFKNFVKKEPLERILTESPFYAYLKISDGCNYRCSYCTIPKIRGSLRSRAEEELLKEAENLLRKGVKEIILVGQDITSYGRDKGEKEGLLKLIYKLSNLSYEFRIRLLYLHPARINKKFVKEILSNPKVVPYFDIPLQHAHPDILKKMRRPVNSEKIKEIIACIREINPYSAIRTTVIVGFPGEGEKEFLHLYEFVKEIEFDHLGVFIFYPEEGTSAEKMVPRVKYKEKIKRKKEILNLQKEISKKRLKMRIGSLEEVLILGEDIRGILFGVAKIQAPEIDGITYILGKKEKFIYPGDLVKVKIEKASIYDLWGEVT</sequence>
<comment type="similarity">
    <text evidence="8">Belongs to the methylthiotransferase family. RimO subfamily.</text>
</comment>
<dbReference type="InterPro" id="IPR005839">
    <property type="entry name" value="Methylthiotransferase"/>
</dbReference>
<keyword evidence="1 8" id="KW-0004">4Fe-4S</keyword>
<dbReference type="SFLD" id="SFLDF00274">
    <property type="entry name" value="ribosomal_protein_S12_methylth"/>
    <property type="match status" value="1"/>
</dbReference>
<dbReference type="GO" id="GO:0006400">
    <property type="term" value="P:tRNA modification"/>
    <property type="evidence" value="ECO:0007669"/>
    <property type="project" value="InterPro"/>
</dbReference>
<dbReference type="InterPro" id="IPR012340">
    <property type="entry name" value="NA-bd_OB-fold"/>
</dbReference>
<keyword evidence="5 8" id="KW-0479">Metal-binding</keyword>
<dbReference type="PROSITE" id="PS51918">
    <property type="entry name" value="RADICAL_SAM"/>
    <property type="match status" value="1"/>
</dbReference>
<comment type="cofactor">
    <cofactor evidence="8">
        <name>[4Fe-4S] cluster</name>
        <dbReference type="ChEBI" id="CHEBI:49883"/>
    </cofactor>
    <text evidence="8">Binds 2 [4Fe-4S] clusters. One cluster is coordinated with 3 cysteines and an exchangeable S-adenosyl-L-methionine.</text>
</comment>
<dbReference type="EMBL" id="JAPHEG010000006">
    <property type="protein sequence ID" value="MDF2954086.1"/>
    <property type="molecule type" value="Genomic_DNA"/>
</dbReference>
<dbReference type="InterPro" id="IPR038135">
    <property type="entry name" value="Methylthiotransferase_N_sf"/>
</dbReference>
<dbReference type="SFLD" id="SFLDG01082">
    <property type="entry name" value="B12-binding_domain_containing"/>
    <property type="match status" value="1"/>
</dbReference>
<dbReference type="Gene3D" id="2.40.50.140">
    <property type="entry name" value="Nucleic acid-binding proteins"/>
    <property type="match status" value="1"/>
</dbReference>
<comment type="function">
    <text evidence="8">Catalyzes the methylthiolation of an aspartic acid residue of ribosomal protein uS12.</text>
</comment>
<evidence type="ECO:0000313" key="12">
    <source>
        <dbReference type="EMBL" id="MDF2954086.1"/>
    </source>
</evidence>
<dbReference type="SFLD" id="SFLDS00029">
    <property type="entry name" value="Radical_SAM"/>
    <property type="match status" value="1"/>
</dbReference>
<dbReference type="Pfam" id="PF04055">
    <property type="entry name" value="Radical_SAM"/>
    <property type="match status" value="1"/>
</dbReference>
<dbReference type="SMART" id="SM00729">
    <property type="entry name" value="Elp3"/>
    <property type="match status" value="1"/>
</dbReference>
<dbReference type="Pfam" id="PF00919">
    <property type="entry name" value="UPF0004"/>
    <property type="match status" value="1"/>
</dbReference>
<keyword evidence="4 8" id="KW-0949">S-adenosyl-L-methionine</keyword>
<dbReference type="InterPro" id="IPR023404">
    <property type="entry name" value="rSAM_horseshoe"/>
</dbReference>
<dbReference type="SFLD" id="SFLDG01061">
    <property type="entry name" value="methylthiotransferase"/>
    <property type="match status" value="1"/>
</dbReference>
<dbReference type="EC" id="2.8.4.4" evidence="8"/>
<dbReference type="Gene3D" id="3.80.30.20">
    <property type="entry name" value="tm_1862 like domain"/>
    <property type="match status" value="1"/>
</dbReference>
<dbReference type="Gene3D" id="3.40.50.12160">
    <property type="entry name" value="Methylthiotransferase, N-terminal domain"/>
    <property type="match status" value="1"/>
</dbReference>
<dbReference type="GO" id="GO:0005829">
    <property type="term" value="C:cytosol"/>
    <property type="evidence" value="ECO:0007669"/>
    <property type="project" value="TreeGrafter"/>
</dbReference>
<dbReference type="PANTHER" id="PTHR43837">
    <property type="entry name" value="RIBOSOMAL PROTEIN S12 METHYLTHIOTRANSFERASE RIMO"/>
    <property type="match status" value="1"/>
</dbReference>
<dbReference type="InterPro" id="IPR013848">
    <property type="entry name" value="Methylthiotransferase_N"/>
</dbReference>
<evidence type="ECO:0000256" key="4">
    <source>
        <dbReference type="ARBA" id="ARBA00022691"/>
    </source>
</evidence>
<keyword evidence="7 8" id="KW-0411">Iron-sulfur</keyword>
<gene>
    <name evidence="8" type="primary">rimO</name>
    <name evidence="12" type="ORF">OD816_001331</name>
</gene>
<dbReference type="CDD" id="cd01335">
    <property type="entry name" value="Radical_SAM"/>
    <property type="match status" value="1"/>
</dbReference>
<feature type="binding site" evidence="8">
    <location>
        <position position="11"/>
    </location>
    <ligand>
        <name>[4Fe-4S] cluster</name>
        <dbReference type="ChEBI" id="CHEBI:49883"/>
        <label>1</label>
    </ligand>
</feature>
<comment type="subcellular location">
    <subcellularLocation>
        <location evidence="8">Cytoplasm</location>
    </subcellularLocation>
</comment>
<evidence type="ECO:0000256" key="6">
    <source>
        <dbReference type="ARBA" id="ARBA00023004"/>
    </source>
</evidence>
<evidence type="ECO:0000256" key="2">
    <source>
        <dbReference type="ARBA" id="ARBA00022490"/>
    </source>
</evidence>
<evidence type="ECO:0000259" key="10">
    <source>
        <dbReference type="PROSITE" id="PS51449"/>
    </source>
</evidence>
<keyword evidence="3 8" id="KW-0808">Transferase</keyword>
<dbReference type="PROSITE" id="PS01278">
    <property type="entry name" value="MTTASE_RADICAL"/>
    <property type="match status" value="1"/>
</dbReference>
<dbReference type="PANTHER" id="PTHR43837:SF1">
    <property type="entry name" value="RIBOSOMAL PROTEIN US12 METHYLTHIOTRANSFERASE RIMO"/>
    <property type="match status" value="1"/>
</dbReference>
<dbReference type="AlphaFoldDB" id="A0AAE3TF19"/>
<evidence type="ECO:0000256" key="5">
    <source>
        <dbReference type="ARBA" id="ARBA00022723"/>
    </source>
</evidence>
<organism evidence="12 13">
    <name type="scientific">Candidatus Thermodesulfobacterium syntrophicum</name>
    <dbReference type="NCBI Taxonomy" id="3060442"/>
    <lineage>
        <taxon>Bacteria</taxon>
        <taxon>Pseudomonadati</taxon>
        <taxon>Thermodesulfobacteriota</taxon>
        <taxon>Thermodesulfobacteria</taxon>
        <taxon>Thermodesulfobacteriales</taxon>
        <taxon>Thermodesulfobacteriaceae</taxon>
        <taxon>Thermodesulfobacterium</taxon>
    </lineage>
</organism>
<dbReference type="Proteomes" id="UP001144110">
    <property type="component" value="Unassembled WGS sequence"/>
</dbReference>
<feature type="domain" description="TRAM" evidence="9">
    <location>
        <begin position="352"/>
        <end position="420"/>
    </location>
</feature>
<evidence type="ECO:0000313" key="13">
    <source>
        <dbReference type="Proteomes" id="UP001144110"/>
    </source>
</evidence>
<feature type="binding site" evidence="8">
    <location>
        <position position="140"/>
    </location>
    <ligand>
        <name>[4Fe-4S] cluster</name>
        <dbReference type="ChEBI" id="CHEBI:49883"/>
        <label>2</label>
        <note>4Fe-4S-S-AdoMet</note>
    </ligand>
</feature>
<feature type="domain" description="MTTase N-terminal" evidence="10">
    <location>
        <begin position="2"/>
        <end position="119"/>
    </location>
</feature>
<feature type="domain" description="Radical SAM core" evidence="11">
    <location>
        <begin position="119"/>
        <end position="349"/>
    </location>
</feature>
<evidence type="ECO:0000256" key="3">
    <source>
        <dbReference type="ARBA" id="ARBA00022679"/>
    </source>
</evidence>
<feature type="binding site" evidence="8">
    <location>
        <position position="47"/>
    </location>
    <ligand>
        <name>[4Fe-4S] cluster</name>
        <dbReference type="ChEBI" id="CHEBI:49883"/>
        <label>1</label>
    </ligand>
</feature>
<evidence type="ECO:0000256" key="7">
    <source>
        <dbReference type="ARBA" id="ARBA00023014"/>
    </source>
</evidence>
<dbReference type="GO" id="GO:0051539">
    <property type="term" value="F:4 iron, 4 sulfur cluster binding"/>
    <property type="evidence" value="ECO:0007669"/>
    <property type="project" value="UniProtKB-UniRule"/>
</dbReference>
<keyword evidence="6 8" id="KW-0408">Iron</keyword>
<evidence type="ECO:0000256" key="8">
    <source>
        <dbReference type="HAMAP-Rule" id="MF_01865"/>
    </source>
</evidence>
<dbReference type="GO" id="GO:0046872">
    <property type="term" value="F:metal ion binding"/>
    <property type="evidence" value="ECO:0007669"/>
    <property type="project" value="UniProtKB-KW"/>
</dbReference>
<name>A0AAE3TF19_9BACT</name>